<feature type="region of interest" description="Disordered" evidence="1">
    <location>
        <begin position="1"/>
        <end position="44"/>
    </location>
</feature>
<proteinExistence type="predicted"/>
<sequence length="150" mass="16696">MLENPAPPPAQTSIPCRAHPRRSRTGNHAAAARRRRTQAGTAAASPELDWLRNALRACDLLASVQSISPSDRALVAFAIEWAPYRGADAEELFIKFGVQRNRFLHLLQAAMAPRPSDLERLRILKTTLCNDLLRAWNESPTQDGSAAWFR</sequence>
<reference evidence="3" key="1">
    <citation type="submission" date="2016-10" db="EMBL/GenBank/DDBJ databases">
        <authorList>
            <person name="Varghese N."/>
        </authorList>
    </citation>
    <scope>NUCLEOTIDE SEQUENCE [LARGE SCALE GENOMIC DNA]</scope>
    <source>
        <strain evidence="3">DSM 44719</strain>
    </source>
</reference>
<organism evidence="2 3">
    <name type="scientific">Rhodococcus jostii</name>
    <dbReference type="NCBI Taxonomy" id="132919"/>
    <lineage>
        <taxon>Bacteria</taxon>
        <taxon>Bacillati</taxon>
        <taxon>Actinomycetota</taxon>
        <taxon>Actinomycetes</taxon>
        <taxon>Mycobacteriales</taxon>
        <taxon>Nocardiaceae</taxon>
        <taxon>Rhodococcus</taxon>
    </lineage>
</organism>
<feature type="compositionally biased region" description="Pro residues" evidence="1">
    <location>
        <begin position="1"/>
        <end position="10"/>
    </location>
</feature>
<evidence type="ECO:0000313" key="3">
    <source>
        <dbReference type="Proteomes" id="UP000183407"/>
    </source>
</evidence>
<evidence type="ECO:0008006" key="4">
    <source>
        <dbReference type="Google" id="ProtNLM"/>
    </source>
</evidence>
<accession>A0A1H4XD42</accession>
<feature type="compositionally biased region" description="Basic residues" evidence="1">
    <location>
        <begin position="18"/>
        <end position="37"/>
    </location>
</feature>
<protein>
    <recommendedName>
        <fullName evidence="4">DUF3263 domain-containing protein</fullName>
    </recommendedName>
</protein>
<evidence type="ECO:0000256" key="1">
    <source>
        <dbReference type="SAM" id="MobiDB-lite"/>
    </source>
</evidence>
<gene>
    <name evidence="2" type="ORF">SAMN04490220_3266</name>
</gene>
<dbReference type="EMBL" id="FNTL01000004">
    <property type="protein sequence ID" value="SED02721.1"/>
    <property type="molecule type" value="Genomic_DNA"/>
</dbReference>
<dbReference type="Proteomes" id="UP000183407">
    <property type="component" value="Unassembled WGS sequence"/>
</dbReference>
<name>A0A1H4XD42_RHOJO</name>
<evidence type="ECO:0000313" key="2">
    <source>
        <dbReference type="EMBL" id="SED02721.1"/>
    </source>
</evidence>
<dbReference type="AlphaFoldDB" id="A0A1H4XD42"/>